<evidence type="ECO:0000313" key="7">
    <source>
        <dbReference type="EMBL" id="KEH24472.1"/>
    </source>
</evidence>
<evidence type="ECO:0000256" key="1">
    <source>
        <dbReference type="ARBA" id="ARBA00004123"/>
    </source>
</evidence>
<dbReference type="GO" id="GO:0005634">
    <property type="term" value="C:nucleus"/>
    <property type="evidence" value="ECO:0007669"/>
    <property type="project" value="UniProtKB-SubCell"/>
</dbReference>
<gene>
    <name evidence="7" type="ordered locus">MTR_7g111940</name>
</gene>
<dbReference type="STRING" id="3880.A0A072U449"/>
<evidence type="ECO:0000313" key="9">
    <source>
        <dbReference type="Proteomes" id="UP000002051"/>
    </source>
</evidence>
<reference evidence="7 9" key="1">
    <citation type="journal article" date="2011" name="Nature">
        <title>The Medicago genome provides insight into the evolution of rhizobial symbioses.</title>
        <authorList>
            <person name="Young N.D."/>
            <person name="Debelle F."/>
            <person name="Oldroyd G.E."/>
            <person name="Geurts R."/>
            <person name="Cannon S.B."/>
            <person name="Udvardi M.K."/>
            <person name="Benedito V.A."/>
            <person name="Mayer K.F."/>
            <person name="Gouzy J."/>
            <person name="Schoof H."/>
            <person name="Van de Peer Y."/>
            <person name="Proost S."/>
            <person name="Cook D.R."/>
            <person name="Meyers B.C."/>
            <person name="Spannagl M."/>
            <person name="Cheung F."/>
            <person name="De Mita S."/>
            <person name="Krishnakumar V."/>
            <person name="Gundlach H."/>
            <person name="Zhou S."/>
            <person name="Mudge J."/>
            <person name="Bharti A.K."/>
            <person name="Murray J.D."/>
            <person name="Naoumkina M.A."/>
            <person name="Rosen B."/>
            <person name="Silverstein K.A."/>
            <person name="Tang H."/>
            <person name="Rombauts S."/>
            <person name="Zhao P.X."/>
            <person name="Zhou P."/>
            <person name="Barbe V."/>
            <person name="Bardou P."/>
            <person name="Bechner M."/>
            <person name="Bellec A."/>
            <person name="Berger A."/>
            <person name="Berges H."/>
            <person name="Bidwell S."/>
            <person name="Bisseling T."/>
            <person name="Choisne N."/>
            <person name="Couloux A."/>
            <person name="Denny R."/>
            <person name="Deshpande S."/>
            <person name="Dai X."/>
            <person name="Doyle J.J."/>
            <person name="Dudez A.M."/>
            <person name="Farmer A.D."/>
            <person name="Fouteau S."/>
            <person name="Franken C."/>
            <person name="Gibelin C."/>
            <person name="Gish J."/>
            <person name="Goldstein S."/>
            <person name="Gonzalez A.J."/>
            <person name="Green P.J."/>
            <person name="Hallab A."/>
            <person name="Hartog M."/>
            <person name="Hua A."/>
            <person name="Humphray S.J."/>
            <person name="Jeong D.H."/>
            <person name="Jing Y."/>
            <person name="Jocker A."/>
            <person name="Kenton S.M."/>
            <person name="Kim D.J."/>
            <person name="Klee K."/>
            <person name="Lai H."/>
            <person name="Lang C."/>
            <person name="Lin S."/>
            <person name="Macmil S.L."/>
            <person name="Magdelenat G."/>
            <person name="Matthews L."/>
            <person name="McCorrison J."/>
            <person name="Monaghan E.L."/>
            <person name="Mun J.H."/>
            <person name="Najar F.Z."/>
            <person name="Nicholson C."/>
            <person name="Noirot C."/>
            <person name="O'Bleness M."/>
            <person name="Paule C.R."/>
            <person name="Poulain J."/>
            <person name="Prion F."/>
            <person name="Qin B."/>
            <person name="Qu C."/>
            <person name="Retzel E.F."/>
            <person name="Riddle C."/>
            <person name="Sallet E."/>
            <person name="Samain S."/>
            <person name="Samson N."/>
            <person name="Sanders I."/>
            <person name="Saurat O."/>
            <person name="Scarpelli C."/>
            <person name="Schiex T."/>
            <person name="Segurens B."/>
            <person name="Severin A.J."/>
            <person name="Sherrier D.J."/>
            <person name="Shi R."/>
            <person name="Sims S."/>
            <person name="Singer S.R."/>
            <person name="Sinharoy S."/>
            <person name="Sterck L."/>
            <person name="Viollet A."/>
            <person name="Wang B.B."/>
            <person name="Wang K."/>
            <person name="Wang M."/>
            <person name="Wang X."/>
            <person name="Warfsmann J."/>
            <person name="Weissenbach J."/>
            <person name="White D.D."/>
            <person name="White J.D."/>
            <person name="Wiley G.B."/>
            <person name="Wincker P."/>
            <person name="Xing Y."/>
            <person name="Yang L."/>
            <person name="Yao Z."/>
            <person name="Ying F."/>
            <person name="Zhai J."/>
            <person name="Zhou L."/>
            <person name="Zuber A."/>
            <person name="Denarie J."/>
            <person name="Dixon R.A."/>
            <person name="May G.D."/>
            <person name="Schwartz D.C."/>
            <person name="Rogers J."/>
            <person name="Quetier F."/>
            <person name="Town C.D."/>
            <person name="Roe B.A."/>
        </authorList>
    </citation>
    <scope>NUCLEOTIDE SEQUENCE [LARGE SCALE GENOMIC DNA]</scope>
    <source>
        <strain evidence="7">A17</strain>
        <strain evidence="8 9">cv. Jemalong A17</strain>
    </source>
</reference>
<name>A0A072U449_MEDTR</name>
<dbReference type="InterPro" id="IPR036955">
    <property type="entry name" value="AP2/ERF_dom_sf"/>
</dbReference>
<evidence type="ECO:0000259" key="6">
    <source>
        <dbReference type="PROSITE" id="PS51032"/>
    </source>
</evidence>
<keyword evidence="4" id="KW-0804">Transcription</keyword>
<dbReference type="PANTHER" id="PTHR32467">
    <property type="entry name" value="AP2-LIKE ETHYLENE-RESPONSIVE TRANSCRIPTION FACTOR"/>
    <property type="match status" value="1"/>
</dbReference>
<keyword evidence="5" id="KW-0539">Nucleus</keyword>
<dbReference type="GO" id="GO:0003677">
    <property type="term" value="F:DNA binding"/>
    <property type="evidence" value="ECO:0007669"/>
    <property type="project" value="UniProtKB-KW"/>
</dbReference>
<evidence type="ECO:0000256" key="4">
    <source>
        <dbReference type="ARBA" id="ARBA00023163"/>
    </source>
</evidence>
<keyword evidence="9" id="KW-1185">Reference proteome</keyword>
<feature type="domain" description="AP2/ERF" evidence="6">
    <location>
        <begin position="71"/>
        <end position="148"/>
    </location>
</feature>
<proteinExistence type="predicted"/>
<sequence length="191" mass="21418">MVSVSCTPKPLAVVRLPIRKIRQRRMKIAELEQVSSRPDVVEVSQHPNLIVIIGKRLWASLSCLSFIIFVWEYGVFESTATFYVAARYGSATPVPPSVIRNAELDIKVYDVNFCLIFVGGFDTVHAAARAYDQAAIKFRGVGADINFNLNDYDDDLKQIIFKVIWLIWMSISLNCSIQLFPGKSSDNVISA</sequence>
<evidence type="ECO:0000256" key="2">
    <source>
        <dbReference type="ARBA" id="ARBA00023015"/>
    </source>
</evidence>
<evidence type="ECO:0000313" key="8">
    <source>
        <dbReference type="EnsemblPlants" id="KEH24472"/>
    </source>
</evidence>
<dbReference type="PROSITE" id="PS51032">
    <property type="entry name" value="AP2_ERF"/>
    <property type="match status" value="1"/>
</dbReference>
<dbReference type="AlphaFoldDB" id="A0A072U449"/>
<evidence type="ECO:0000256" key="3">
    <source>
        <dbReference type="ARBA" id="ARBA00023125"/>
    </source>
</evidence>
<dbReference type="HOGENOM" id="CLU_1423478_0_0_1"/>
<protein>
    <recommendedName>
        <fullName evidence="6">AP2/ERF domain-containing protein</fullName>
    </recommendedName>
</protein>
<dbReference type="SMART" id="SM00380">
    <property type="entry name" value="AP2"/>
    <property type="match status" value="1"/>
</dbReference>
<keyword evidence="3" id="KW-0238">DNA-binding</keyword>
<reference evidence="8" key="3">
    <citation type="submission" date="2015-04" db="UniProtKB">
        <authorList>
            <consortium name="EnsemblPlants"/>
        </authorList>
    </citation>
    <scope>IDENTIFICATION</scope>
    <source>
        <strain evidence="8">cv. Jemalong A17</strain>
    </source>
</reference>
<dbReference type="EMBL" id="CM001223">
    <property type="protein sequence ID" value="KEH24472.1"/>
    <property type="molecule type" value="Genomic_DNA"/>
</dbReference>
<accession>A0A072U449</accession>
<dbReference type="SUPFAM" id="SSF54171">
    <property type="entry name" value="DNA-binding domain"/>
    <property type="match status" value="1"/>
</dbReference>
<keyword evidence="2" id="KW-0805">Transcription regulation</keyword>
<dbReference type="InterPro" id="IPR016177">
    <property type="entry name" value="DNA-bd_dom_sf"/>
</dbReference>
<comment type="subcellular location">
    <subcellularLocation>
        <location evidence="1">Nucleus</location>
    </subcellularLocation>
</comment>
<dbReference type="InterPro" id="IPR001471">
    <property type="entry name" value="AP2/ERF_dom"/>
</dbReference>
<evidence type="ECO:0000256" key="5">
    <source>
        <dbReference type="ARBA" id="ARBA00023242"/>
    </source>
</evidence>
<dbReference type="GO" id="GO:0003700">
    <property type="term" value="F:DNA-binding transcription factor activity"/>
    <property type="evidence" value="ECO:0007669"/>
    <property type="project" value="InterPro"/>
</dbReference>
<dbReference type="PANTHER" id="PTHR32467:SF118">
    <property type="entry name" value="ETHYLENE-RESPONSIVE TRANSCRIPTION FACTOR RAP2-7"/>
    <property type="match status" value="1"/>
</dbReference>
<dbReference type="Proteomes" id="UP000002051">
    <property type="component" value="Unassembled WGS sequence"/>
</dbReference>
<organism evidence="7 9">
    <name type="scientific">Medicago truncatula</name>
    <name type="common">Barrel medic</name>
    <name type="synonym">Medicago tribuloides</name>
    <dbReference type="NCBI Taxonomy" id="3880"/>
    <lineage>
        <taxon>Eukaryota</taxon>
        <taxon>Viridiplantae</taxon>
        <taxon>Streptophyta</taxon>
        <taxon>Embryophyta</taxon>
        <taxon>Tracheophyta</taxon>
        <taxon>Spermatophyta</taxon>
        <taxon>Magnoliopsida</taxon>
        <taxon>eudicotyledons</taxon>
        <taxon>Gunneridae</taxon>
        <taxon>Pentapetalae</taxon>
        <taxon>rosids</taxon>
        <taxon>fabids</taxon>
        <taxon>Fabales</taxon>
        <taxon>Fabaceae</taxon>
        <taxon>Papilionoideae</taxon>
        <taxon>50 kb inversion clade</taxon>
        <taxon>NPAAA clade</taxon>
        <taxon>Hologalegina</taxon>
        <taxon>IRL clade</taxon>
        <taxon>Trifolieae</taxon>
        <taxon>Medicago</taxon>
    </lineage>
</organism>
<reference evidence="7 9" key="2">
    <citation type="journal article" date="2014" name="BMC Genomics">
        <title>An improved genome release (version Mt4.0) for the model legume Medicago truncatula.</title>
        <authorList>
            <person name="Tang H."/>
            <person name="Krishnakumar V."/>
            <person name="Bidwell S."/>
            <person name="Rosen B."/>
            <person name="Chan A."/>
            <person name="Zhou S."/>
            <person name="Gentzbittel L."/>
            <person name="Childs K.L."/>
            <person name="Yandell M."/>
            <person name="Gundlach H."/>
            <person name="Mayer K.F."/>
            <person name="Schwartz D.C."/>
            <person name="Town C.D."/>
        </authorList>
    </citation>
    <scope>GENOME REANNOTATION</scope>
    <source>
        <strain evidence="7">A17</strain>
        <strain evidence="8 9">cv. Jemalong A17</strain>
    </source>
</reference>
<dbReference type="EnsemblPlants" id="KEH24472">
    <property type="protein sequence ID" value="KEH24472"/>
    <property type="gene ID" value="MTR_7g111940"/>
</dbReference>
<dbReference type="Gene3D" id="3.30.730.10">
    <property type="entry name" value="AP2/ERF domain"/>
    <property type="match status" value="1"/>
</dbReference>